<organism evidence="1 2">
    <name type="scientific">Caerostris darwini</name>
    <dbReference type="NCBI Taxonomy" id="1538125"/>
    <lineage>
        <taxon>Eukaryota</taxon>
        <taxon>Metazoa</taxon>
        <taxon>Ecdysozoa</taxon>
        <taxon>Arthropoda</taxon>
        <taxon>Chelicerata</taxon>
        <taxon>Arachnida</taxon>
        <taxon>Araneae</taxon>
        <taxon>Araneomorphae</taxon>
        <taxon>Entelegynae</taxon>
        <taxon>Araneoidea</taxon>
        <taxon>Araneidae</taxon>
        <taxon>Caerostris</taxon>
    </lineage>
</organism>
<evidence type="ECO:0000313" key="2">
    <source>
        <dbReference type="Proteomes" id="UP001054837"/>
    </source>
</evidence>
<dbReference type="EMBL" id="BPLQ01014754">
    <property type="protein sequence ID" value="GIY82950.1"/>
    <property type="molecule type" value="Genomic_DNA"/>
</dbReference>
<protein>
    <submittedName>
        <fullName evidence="1">Uncharacterized protein</fullName>
    </submittedName>
</protein>
<gene>
    <name evidence="1" type="ORF">CDAR_527471</name>
</gene>
<dbReference type="Proteomes" id="UP001054837">
    <property type="component" value="Unassembled WGS sequence"/>
</dbReference>
<proteinExistence type="predicted"/>
<name>A0AAV4WNC2_9ARAC</name>
<dbReference type="AlphaFoldDB" id="A0AAV4WNC2"/>
<sequence>MGQKRGSGWGEDSYSIFISVLRVGRGLQEAVDAPFLFLATLFASPNPRDIGFITSFLWFGMEEGEMHAPYQPQFSTDRGLILHVLVLFSDIYLIDIVKCDF</sequence>
<evidence type="ECO:0000313" key="1">
    <source>
        <dbReference type="EMBL" id="GIY82950.1"/>
    </source>
</evidence>
<reference evidence="1 2" key="1">
    <citation type="submission" date="2021-06" db="EMBL/GenBank/DDBJ databases">
        <title>Caerostris darwini draft genome.</title>
        <authorList>
            <person name="Kono N."/>
            <person name="Arakawa K."/>
        </authorList>
    </citation>
    <scope>NUCLEOTIDE SEQUENCE [LARGE SCALE GENOMIC DNA]</scope>
</reference>
<keyword evidence="2" id="KW-1185">Reference proteome</keyword>
<accession>A0AAV4WNC2</accession>
<comment type="caution">
    <text evidence="1">The sequence shown here is derived from an EMBL/GenBank/DDBJ whole genome shotgun (WGS) entry which is preliminary data.</text>
</comment>